<accession>A0ACC1A3D5</accession>
<evidence type="ECO:0000313" key="2">
    <source>
        <dbReference type="Proteomes" id="UP001164250"/>
    </source>
</evidence>
<keyword evidence="2" id="KW-1185">Reference proteome</keyword>
<protein>
    <submittedName>
        <fullName evidence="1">Uncharacterized protein</fullName>
    </submittedName>
</protein>
<sequence>MVADPMTKGLPVKVFKDYVDRMGLVSSFDV</sequence>
<evidence type="ECO:0000313" key="1">
    <source>
        <dbReference type="EMBL" id="KAJ0081327.1"/>
    </source>
</evidence>
<dbReference type="Proteomes" id="UP001164250">
    <property type="component" value="Chromosome 12"/>
</dbReference>
<organism evidence="1 2">
    <name type="scientific">Pistacia atlantica</name>
    <dbReference type="NCBI Taxonomy" id="434234"/>
    <lineage>
        <taxon>Eukaryota</taxon>
        <taxon>Viridiplantae</taxon>
        <taxon>Streptophyta</taxon>
        <taxon>Embryophyta</taxon>
        <taxon>Tracheophyta</taxon>
        <taxon>Spermatophyta</taxon>
        <taxon>Magnoliopsida</taxon>
        <taxon>eudicotyledons</taxon>
        <taxon>Gunneridae</taxon>
        <taxon>Pentapetalae</taxon>
        <taxon>rosids</taxon>
        <taxon>malvids</taxon>
        <taxon>Sapindales</taxon>
        <taxon>Anacardiaceae</taxon>
        <taxon>Pistacia</taxon>
    </lineage>
</organism>
<gene>
    <name evidence="1" type="ORF">Patl1_11390</name>
</gene>
<comment type="caution">
    <text evidence="1">The sequence shown here is derived from an EMBL/GenBank/DDBJ whole genome shotgun (WGS) entry which is preliminary data.</text>
</comment>
<name>A0ACC1A3D5_9ROSI</name>
<proteinExistence type="predicted"/>
<reference evidence="2" key="1">
    <citation type="journal article" date="2023" name="G3 (Bethesda)">
        <title>Genome assembly and association tests identify interacting loci associated with vigor, precocity, and sex in interspecific pistachio rootstocks.</title>
        <authorList>
            <person name="Palmer W."/>
            <person name="Jacygrad E."/>
            <person name="Sagayaradj S."/>
            <person name="Cavanaugh K."/>
            <person name="Han R."/>
            <person name="Bertier L."/>
            <person name="Beede B."/>
            <person name="Kafkas S."/>
            <person name="Golino D."/>
            <person name="Preece J."/>
            <person name="Michelmore R."/>
        </authorList>
    </citation>
    <scope>NUCLEOTIDE SEQUENCE [LARGE SCALE GENOMIC DNA]</scope>
</reference>
<dbReference type="EMBL" id="CM047908">
    <property type="protein sequence ID" value="KAJ0081327.1"/>
    <property type="molecule type" value="Genomic_DNA"/>
</dbReference>